<feature type="region of interest" description="Disordered" evidence="1">
    <location>
        <begin position="141"/>
        <end position="190"/>
    </location>
</feature>
<reference evidence="2" key="1">
    <citation type="journal article" date="2015" name="PLoS ONE">
        <title>Comprehensive Evaluation of Toxoplasma gondii VEG and Neospora caninum LIV Genomes with Tachyzoite Stage Transcriptome and Proteome Defines Novel Transcript Features.</title>
        <authorList>
            <person name="Ramaprasad A."/>
            <person name="Mourier T."/>
            <person name="Naeem R."/>
            <person name="Malas T.B."/>
            <person name="Moussa E."/>
            <person name="Panigrahi A."/>
            <person name="Vermont S.J."/>
            <person name="Otto T.D."/>
            <person name="Wastling J."/>
            <person name="Pain A."/>
        </authorList>
    </citation>
    <scope>NUCLEOTIDE SEQUENCE</scope>
    <source>
        <strain evidence="2">VEG</strain>
    </source>
</reference>
<accession>A0A0F7V9F4</accession>
<protein>
    <submittedName>
        <fullName evidence="2">Uncharacterized protein</fullName>
    </submittedName>
</protein>
<sequence>MKTTQRRPRVLECIHRHGSQRFSQVFPPGQCCSRNIVRAIPGVWVWLACKAKSRAQRLPGGQQALYALARLRNRVSCRRPPSDALSAPVLAGAWRVPQDASSSLCKFRPSGGLPCDLRKCQEGHENRAEVGVVCGSSAVPRNGVGTSGRPDLGDAEDPQSGDRGSEPEDEGCTRQTAITERSRGRKDLPATGPQTWAAGCHFLSDSFRQCSGGALVVGWGSFGFCLFCLWRCSRRVLEPLLP</sequence>
<evidence type="ECO:0000256" key="1">
    <source>
        <dbReference type="SAM" id="MobiDB-lite"/>
    </source>
</evidence>
<name>A0A0F7V9F4_TOXGV</name>
<dbReference type="EMBL" id="LN714501">
    <property type="protein sequence ID" value="CEL77894.1"/>
    <property type="molecule type" value="Genomic_DNA"/>
</dbReference>
<dbReference type="AlphaFoldDB" id="A0A0F7V9F4"/>
<proteinExistence type="predicted"/>
<evidence type="ECO:0000313" key="2">
    <source>
        <dbReference type="EMBL" id="CEL77894.1"/>
    </source>
</evidence>
<organism evidence="2">
    <name type="scientific">Toxoplasma gondii (strain ATCC 50861 / VEG)</name>
    <dbReference type="NCBI Taxonomy" id="432359"/>
    <lineage>
        <taxon>Eukaryota</taxon>
        <taxon>Sar</taxon>
        <taxon>Alveolata</taxon>
        <taxon>Apicomplexa</taxon>
        <taxon>Conoidasida</taxon>
        <taxon>Coccidia</taxon>
        <taxon>Eucoccidiorida</taxon>
        <taxon>Eimeriorina</taxon>
        <taxon>Sarcocystidae</taxon>
        <taxon>Toxoplasma</taxon>
    </lineage>
</organism>
<gene>
    <name evidence="2" type="ORF">BN1205_037520</name>
</gene>